<protein>
    <submittedName>
        <fullName evidence="1">Uncharacterized protein</fullName>
    </submittedName>
</protein>
<dbReference type="Proteomes" id="UP000093343">
    <property type="component" value="Unassembled WGS sequence"/>
</dbReference>
<evidence type="ECO:0000313" key="1">
    <source>
        <dbReference type="EMBL" id="OCB78276.1"/>
    </source>
</evidence>
<reference evidence="2" key="1">
    <citation type="submission" date="2016-03" db="EMBL/GenBank/DDBJ databases">
        <title>Draft genome sequence of Paenibacillus glacialis DSM 22343.</title>
        <authorList>
            <person name="Shin S.-K."/>
            <person name="Yi H."/>
        </authorList>
    </citation>
    <scope>NUCLEOTIDE SEQUENCE [LARGE SCALE GENOMIC DNA]</scope>
    <source>
        <strain evidence="2">CCUG 60099</strain>
    </source>
</reference>
<accession>A0ABX2XUM1</accession>
<evidence type="ECO:0000313" key="2">
    <source>
        <dbReference type="Proteomes" id="UP000093343"/>
    </source>
</evidence>
<name>A0ABX2XUM1_9FLAO</name>
<proteinExistence type="predicted"/>
<dbReference type="EMBL" id="LVEN01000001">
    <property type="protein sequence ID" value="OCB78276.1"/>
    <property type="molecule type" value="Genomic_DNA"/>
</dbReference>
<keyword evidence="2" id="KW-1185">Reference proteome</keyword>
<organism evidence="1 2">
    <name type="scientific">Flavobacterium piscis</name>
    <dbReference type="NCBI Taxonomy" id="1114874"/>
    <lineage>
        <taxon>Bacteria</taxon>
        <taxon>Pseudomonadati</taxon>
        <taxon>Bacteroidota</taxon>
        <taxon>Flavobacteriia</taxon>
        <taxon>Flavobacteriales</taxon>
        <taxon>Flavobacteriaceae</taxon>
        <taxon>Flavobacterium</taxon>
    </lineage>
</organism>
<gene>
    <name evidence="1" type="ORF">FLP_00810</name>
</gene>
<comment type="caution">
    <text evidence="1">The sequence shown here is derived from an EMBL/GenBank/DDBJ whole genome shotgun (WGS) entry which is preliminary data.</text>
</comment>
<sequence>MPEFLKYLVAETLKKSAELPENPNGTLAAAPEAIPQGTGLKLSKYLAKQWHNMTSYSYNLMVHRERFQSKHMTSIC</sequence>